<proteinExistence type="predicted"/>
<evidence type="ECO:0000256" key="1">
    <source>
        <dbReference type="SAM" id="MobiDB-lite"/>
    </source>
</evidence>
<organism evidence="2 3">
    <name type="scientific">Caballeronia calidae</name>
    <dbReference type="NCBI Taxonomy" id="1777139"/>
    <lineage>
        <taxon>Bacteria</taxon>
        <taxon>Pseudomonadati</taxon>
        <taxon>Pseudomonadota</taxon>
        <taxon>Betaproteobacteria</taxon>
        <taxon>Burkholderiales</taxon>
        <taxon>Burkholderiaceae</taxon>
        <taxon>Caballeronia</taxon>
    </lineage>
</organism>
<feature type="compositionally biased region" description="Low complexity" evidence="1">
    <location>
        <begin position="9"/>
        <end position="24"/>
    </location>
</feature>
<dbReference type="Proteomes" id="UP000071859">
    <property type="component" value="Unassembled WGS sequence"/>
</dbReference>
<feature type="region of interest" description="Disordered" evidence="1">
    <location>
        <begin position="1"/>
        <end position="37"/>
    </location>
</feature>
<accession>A0A158AMB5</accession>
<evidence type="ECO:0000313" key="2">
    <source>
        <dbReference type="EMBL" id="SAK59101.1"/>
    </source>
</evidence>
<evidence type="ECO:0000313" key="3">
    <source>
        <dbReference type="Proteomes" id="UP000071859"/>
    </source>
</evidence>
<name>A0A158AMB5_9BURK</name>
<keyword evidence="3" id="KW-1185">Reference proteome</keyword>
<reference evidence="2" key="1">
    <citation type="submission" date="2016-01" db="EMBL/GenBank/DDBJ databases">
        <authorList>
            <person name="Peeters C."/>
        </authorList>
    </citation>
    <scope>NUCLEOTIDE SEQUENCE</scope>
    <source>
        <strain evidence="2">LMG 29321</strain>
    </source>
</reference>
<comment type="caution">
    <text evidence="2">The sequence shown here is derived from an EMBL/GenBank/DDBJ whole genome shotgun (WGS) entry which is preliminary data.</text>
</comment>
<protein>
    <submittedName>
        <fullName evidence="2">Uncharacterized protein</fullName>
    </submittedName>
</protein>
<gene>
    <name evidence="2" type="ORF">AWB78_01817</name>
</gene>
<dbReference type="EMBL" id="FCOX02000006">
    <property type="protein sequence ID" value="SAK59101.1"/>
    <property type="molecule type" value="Genomic_DNA"/>
</dbReference>
<feature type="region of interest" description="Disordered" evidence="1">
    <location>
        <begin position="126"/>
        <end position="146"/>
    </location>
</feature>
<dbReference type="AlphaFoldDB" id="A0A158AMB5"/>
<sequence length="146" mass="15370">MIAPRKTGAHAAPAWSSPPARGAACQHGEKAVEDRDDLDGATQSTAAGVIRLASVIAGLAREGAIDTRFGAKLLKRLDKEARRVASRDTAPPDEAEQTALFGALGELDLALRQRDAASLVEANARLRESESAASGKRRKSKKESDA</sequence>
<feature type="compositionally biased region" description="Basic residues" evidence="1">
    <location>
        <begin position="135"/>
        <end position="146"/>
    </location>
</feature>